<comment type="caution">
    <text evidence="1">The sequence shown here is derived from an EMBL/GenBank/DDBJ whole genome shotgun (WGS) entry which is preliminary data.</text>
</comment>
<name>X1HJ45_9ZZZZ</name>
<organism evidence="1">
    <name type="scientific">marine sediment metagenome</name>
    <dbReference type="NCBI Taxonomy" id="412755"/>
    <lineage>
        <taxon>unclassified sequences</taxon>
        <taxon>metagenomes</taxon>
        <taxon>ecological metagenomes</taxon>
    </lineage>
</organism>
<gene>
    <name evidence="1" type="ORF">S03H2_43328</name>
</gene>
<protein>
    <submittedName>
        <fullName evidence="1">Uncharacterized protein</fullName>
    </submittedName>
</protein>
<dbReference type="EMBL" id="BARU01027020">
    <property type="protein sequence ID" value="GAH69482.1"/>
    <property type="molecule type" value="Genomic_DNA"/>
</dbReference>
<dbReference type="AlphaFoldDB" id="X1HJ45"/>
<evidence type="ECO:0000313" key="1">
    <source>
        <dbReference type="EMBL" id="GAH69482.1"/>
    </source>
</evidence>
<accession>X1HJ45</accession>
<sequence length="99" mass="11160">MPTLYHREETIKLYWVIKQLKSRFEDILKNLPAVFTPSYPGHLAIAGNLQPVFADDRFWYVSPVNQSVNVNVPTLVAGIGKFYRVNPATPGSPKQLAMS</sequence>
<reference evidence="1" key="1">
    <citation type="journal article" date="2014" name="Front. Microbiol.">
        <title>High frequency of phylogenetically diverse reductive dehalogenase-homologous genes in deep subseafloor sedimentary metagenomes.</title>
        <authorList>
            <person name="Kawai M."/>
            <person name="Futagami T."/>
            <person name="Toyoda A."/>
            <person name="Takaki Y."/>
            <person name="Nishi S."/>
            <person name="Hori S."/>
            <person name="Arai W."/>
            <person name="Tsubouchi T."/>
            <person name="Morono Y."/>
            <person name="Uchiyama I."/>
            <person name="Ito T."/>
            <person name="Fujiyama A."/>
            <person name="Inagaki F."/>
            <person name="Takami H."/>
        </authorList>
    </citation>
    <scope>NUCLEOTIDE SEQUENCE</scope>
    <source>
        <strain evidence="1">Expedition CK06-06</strain>
    </source>
</reference>
<proteinExistence type="predicted"/>